<evidence type="ECO:0000259" key="7">
    <source>
        <dbReference type="Pfam" id="PF14372"/>
    </source>
</evidence>
<gene>
    <name evidence="8" type="ORF">KIW84_064254</name>
</gene>
<keyword evidence="3" id="KW-0863">Zinc-finger</keyword>
<dbReference type="EMBL" id="JAMSHJ010000006">
    <property type="protein sequence ID" value="KAI5398801.1"/>
    <property type="molecule type" value="Genomic_DNA"/>
</dbReference>
<dbReference type="PANTHER" id="PTHR46481">
    <property type="entry name" value="ZINC FINGER BED DOMAIN-CONTAINING PROTEIN 4"/>
    <property type="match status" value="1"/>
</dbReference>
<comment type="subcellular location">
    <subcellularLocation>
        <location evidence="1">Nucleus</location>
    </subcellularLocation>
</comment>
<evidence type="ECO:0000256" key="5">
    <source>
        <dbReference type="ARBA" id="ARBA00023125"/>
    </source>
</evidence>
<comment type="caution">
    <text evidence="8">The sequence shown here is derived from an EMBL/GenBank/DDBJ whole genome shotgun (WGS) entry which is preliminary data.</text>
</comment>
<dbReference type="PANTHER" id="PTHR46481:SF10">
    <property type="entry name" value="ZINC FINGER BED DOMAIN-CONTAINING PROTEIN 39"/>
    <property type="match status" value="1"/>
</dbReference>
<keyword evidence="2" id="KW-0479">Metal-binding</keyword>
<organism evidence="8 9">
    <name type="scientific">Pisum sativum</name>
    <name type="common">Garden pea</name>
    <name type="synonym">Lathyrus oleraceus</name>
    <dbReference type="NCBI Taxonomy" id="3888"/>
    <lineage>
        <taxon>Eukaryota</taxon>
        <taxon>Viridiplantae</taxon>
        <taxon>Streptophyta</taxon>
        <taxon>Embryophyta</taxon>
        <taxon>Tracheophyta</taxon>
        <taxon>Spermatophyta</taxon>
        <taxon>Magnoliopsida</taxon>
        <taxon>eudicotyledons</taxon>
        <taxon>Gunneridae</taxon>
        <taxon>Pentapetalae</taxon>
        <taxon>rosids</taxon>
        <taxon>fabids</taxon>
        <taxon>Fabales</taxon>
        <taxon>Fabaceae</taxon>
        <taxon>Papilionoideae</taxon>
        <taxon>50 kb inversion clade</taxon>
        <taxon>NPAAA clade</taxon>
        <taxon>Hologalegina</taxon>
        <taxon>IRL clade</taxon>
        <taxon>Fabeae</taxon>
        <taxon>Lathyrus</taxon>
    </lineage>
</organism>
<evidence type="ECO:0000256" key="3">
    <source>
        <dbReference type="ARBA" id="ARBA00022771"/>
    </source>
</evidence>
<dbReference type="Gramene" id="Psat06G0425400-T1">
    <property type="protein sequence ID" value="KAI5398801.1"/>
    <property type="gene ID" value="KIW84_064254"/>
</dbReference>
<keyword evidence="6" id="KW-0539">Nucleus</keyword>
<keyword evidence="4" id="KW-0862">Zinc</keyword>
<dbReference type="InterPro" id="IPR052035">
    <property type="entry name" value="ZnF_BED_domain_contain"/>
</dbReference>
<evidence type="ECO:0000256" key="1">
    <source>
        <dbReference type="ARBA" id="ARBA00004123"/>
    </source>
</evidence>
<keyword evidence="5" id="KW-0238">DNA-binding</keyword>
<accession>A0A9D4WB28</accession>
<feature type="domain" description="hAT-like transposase RNase-H fold" evidence="7">
    <location>
        <begin position="280"/>
        <end position="380"/>
    </location>
</feature>
<proteinExistence type="predicted"/>
<reference evidence="8 9" key="1">
    <citation type="journal article" date="2022" name="Nat. Genet.">
        <title>Improved pea reference genome and pan-genome highlight genomic features and evolutionary characteristics.</title>
        <authorList>
            <person name="Yang T."/>
            <person name="Liu R."/>
            <person name="Luo Y."/>
            <person name="Hu S."/>
            <person name="Wang D."/>
            <person name="Wang C."/>
            <person name="Pandey M.K."/>
            <person name="Ge S."/>
            <person name="Xu Q."/>
            <person name="Li N."/>
            <person name="Li G."/>
            <person name="Huang Y."/>
            <person name="Saxena R.K."/>
            <person name="Ji Y."/>
            <person name="Li M."/>
            <person name="Yan X."/>
            <person name="He Y."/>
            <person name="Liu Y."/>
            <person name="Wang X."/>
            <person name="Xiang C."/>
            <person name="Varshney R.K."/>
            <person name="Ding H."/>
            <person name="Gao S."/>
            <person name="Zong X."/>
        </authorList>
    </citation>
    <scope>NUCLEOTIDE SEQUENCE [LARGE SCALE GENOMIC DNA]</scope>
    <source>
        <strain evidence="8 9">cv. Zhongwan 6</strain>
    </source>
</reference>
<evidence type="ECO:0000313" key="8">
    <source>
        <dbReference type="EMBL" id="KAI5398801.1"/>
    </source>
</evidence>
<evidence type="ECO:0000256" key="4">
    <source>
        <dbReference type="ARBA" id="ARBA00022833"/>
    </source>
</evidence>
<dbReference type="InterPro" id="IPR012337">
    <property type="entry name" value="RNaseH-like_sf"/>
</dbReference>
<dbReference type="SUPFAM" id="SSF53098">
    <property type="entry name" value="Ribonuclease H-like"/>
    <property type="match status" value="1"/>
</dbReference>
<name>A0A9D4WB28_PEA</name>
<protein>
    <recommendedName>
        <fullName evidence="7">hAT-like transposase RNase-H fold domain-containing protein</fullName>
    </recommendedName>
</protein>
<dbReference type="GO" id="GO:0008270">
    <property type="term" value="F:zinc ion binding"/>
    <property type="evidence" value="ECO:0007669"/>
    <property type="project" value="UniProtKB-KW"/>
</dbReference>
<evidence type="ECO:0000256" key="2">
    <source>
        <dbReference type="ARBA" id="ARBA00022723"/>
    </source>
</evidence>
<dbReference type="AlphaFoldDB" id="A0A9D4WB28"/>
<dbReference type="GO" id="GO:0003677">
    <property type="term" value="F:DNA binding"/>
    <property type="evidence" value="ECO:0007669"/>
    <property type="project" value="UniProtKB-KW"/>
</dbReference>
<dbReference type="GO" id="GO:0005634">
    <property type="term" value="C:nucleus"/>
    <property type="evidence" value="ECO:0007669"/>
    <property type="project" value="UniProtKB-SubCell"/>
</dbReference>
<evidence type="ECO:0000256" key="6">
    <source>
        <dbReference type="ARBA" id="ARBA00023242"/>
    </source>
</evidence>
<dbReference type="Pfam" id="PF14372">
    <property type="entry name" value="hAT-like_RNase-H"/>
    <property type="match status" value="1"/>
</dbReference>
<dbReference type="Proteomes" id="UP001058974">
    <property type="component" value="Chromosome 6"/>
</dbReference>
<sequence>MSCLQEASSTKKKLNFQPAKSKIDEKLSGPLLMNSGGKYDHERQREATAHWIMMHEHAFNIVEEEGFHFMMKCSNISYEKISRKTLKNDCIAVYEAERKKLKSTLRTINKICLTTDLWKSQNQKIEYMVLIGHFIDADWVLQKRILSFVHVPPPRCGVDIADAIFKCLKYWDGIGKIAKIVEDVRESVKFINQSEARLQTFSQIVQQLKLDGKKLILDCPTRLNSTYQMLSAAMQFKEVFPHFQDREPSYTTLPDDDDWEKVEKVSKLLEVFNVITNIISGSEYPAVNLYLAEVFRIKLVLDQAIQDESDFMKEMAKAMKGKFDKYWSQCNLVMSLASVLDPRIKMMGVNICFPLIYPQVEARKNIENVRIALDDMYKEYVDILSEHSEEGSSRSGVDQNGLILESQKSSGWSLLMNYVEEQQAIPAVKSEIEEYLNEPTYKPKDNDHMSFCAL</sequence>
<dbReference type="InterPro" id="IPR025525">
    <property type="entry name" value="hAT-like_transposase_RNase-H"/>
</dbReference>
<evidence type="ECO:0000313" key="9">
    <source>
        <dbReference type="Proteomes" id="UP001058974"/>
    </source>
</evidence>
<keyword evidence="9" id="KW-1185">Reference proteome</keyword>